<feature type="compositionally biased region" description="Polar residues" evidence="1">
    <location>
        <begin position="167"/>
        <end position="183"/>
    </location>
</feature>
<feature type="compositionally biased region" description="Basic and acidic residues" evidence="1">
    <location>
        <begin position="84"/>
        <end position="93"/>
    </location>
</feature>
<evidence type="ECO:0000313" key="3">
    <source>
        <dbReference type="Proteomes" id="UP001304895"/>
    </source>
</evidence>
<name>A0AAN6UHY3_9PEZI</name>
<comment type="caution">
    <text evidence="2">The sequence shown here is derived from an EMBL/GenBank/DDBJ whole genome shotgun (WGS) entry which is preliminary data.</text>
</comment>
<feature type="compositionally biased region" description="Low complexity" evidence="1">
    <location>
        <begin position="188"/>
        <end position="199"/>
    </location>
</feature>
<feature type="region of interest" description="Disordered" evidence="1">
    <location>
        <begin position="30"/>
        <end position="113"/>
    </location>
</feature>
<protein>
    <submittedName>
        <fullName evidence="2">Uncharacterized protein</fullName>
    </submittedName>
</protein>
<feature type="compositionally biased region" description="Basic and acidic residues" evidence="1">
    <location>
        <begin position="339"/>
        <end position="356"/>
    </location>
</feature>
<dbReference type="EMBL" id="MU853413">
    <property type="protein sequence ID" value="KAK4133245.1"/>
    <property type="molecule type" value="Genomic_DNA"/>
</dbReference>
<feature type="compositionally biased region" description="Basic and acidic residues" evidence="1">
    <location>
        <begin position="382"/>
        <end position="395"/>
    </location>
</feature>
<evidence type="ECO:0000256" key="1">
    <source>
        <dbReference type="SAM" id="MobiDB-lite"/>
    </source>
</evidence>
<sequence length="410" mass="43309">MAAPSTTSTRSVHLPGPDVQMILEIEHGLGDVGRGADFPMFRARGSSVSSRHSSKSIPPPPSRPPPPVPQLPAQYALQPQTDAALEKKSDHVSRPLPRTRPFKPRSSSAPGQQACLSPIKEGWNGSHLPVPTLPELPQMPELSDCFMAPITPRPLPPLPTRKLSTPVTSSSVHQPAPATSTSGHHPVPAARSASASAPPMFHSELSAPPTRKPWHDLTPNNPHGYPRPPPFLHNWDPPNRRAASNSRNPARALRAGDTGPPIGSQPRLAAPTLPCLAAGPAPAPAVPSSLPRSASAAMATGRFTYYPVMSPYEAEVAIGGQQAQLFPLLDPGAMGSDGEAGRGTRGDGKGHVDRFRSSSCYGDESAYGIAEERSSDGYNGDRQTHAKNRDREGHTENCALTAGHSVRGCG</sequence>
<reference evidence="2" key="2">
    <citation type="submission" date="2023-05" db="EMBL/GenBank/DDBJ databases">
        <authorList>
            <consortium name="Lawrence Berkeley National Laboratory"/>
            <person name="Steindorff A."/>
            <person name="Hensen N."/>
            <person name="Bonometti L."/>
            <person name="Westerberg I."/>
            <person name="Brannstrom I.O."/>
            <person name="Guillou S."/>
            <person name="Cros-Aarteil S."/>
            <person name="Calhoun S."/>
            <person name="Haridas S."/>
            <person name="Kuo A."/>
            <person name="Mondo S."/>
            <person name="Pangilinan J."/>
            <person name="Riley R."/>
            <person name="Labutti K."/>
            <person name="Andreopoulos B."/>
            <person name="Lipzen A."/>
            <person name="Chen C."/>
            <person name="Yanf M."/>
            <person name="Daum C."/>
            <person name="Ng V."/>
            <person name="Clum A."/>
            <person name="Ohm R."/>
            <person name="Martin F."/>
            <person name="Silar P."/>
            <person name="Natvig D."/>
            <person name="Lalanne C."/>
            <person name="Gautier V."/>
            <person name="Ament-Velasquez S.L."/>
            <person name="Kruys A."/>
            <person name="Hutchinson M.I."/>
            <person name="Powell A.J."/>
            <person name="Barry K."/>
            <person name="Miller A.N."/>
            <person name="Grigoriev I.V."/>
            <person name="Debuchy R."/>
            <person name="Gladieux P."/>
            <person name="Thoren M.H."/>
            <person name="Johannesson H."/>
        </authorList>
    </citation>
    <scope>NUCLEOTIDE SEQUENCE</scope>
    <source>
        <strain evidence="2">CBS 123565</strain>
    </source>
</reference>
<feature type="region of interest" description="Disordered" evidence="1">
    <location>
        <begin position="331"/>
        <end position="410"/>
    </location>
</feature>
<feature type="compositionally biased region" description="Pro residues" evidence="1">
    <location>
        <begin position="57"/>
        <end position="70"/>
    </location>
</feature>
<evidence type="ECO:0000313" key="2">
    <source>
        <dbReference type="EMBL" id="KAK4133245.1"/>
    </source>
</evidence>
<dbReference type="Proteomes" id="UP001304895">
    <property type="component" value="Unassembled WGS sequence"/>
</dbReference>
<proteinExistence type="predicted"/>
<accession>A0AAN6UHY3</accession>
<reference evidence="2" key="1">
    <citation type="journal article" date="2023" name="Mol. Phylogenet. Evol.">
        <title>Genome-scale phylogeny and comparative genomics of the fungal order Sordariales.</title>
        <authorList>
            <person name="Hensen N."/>
            <person name="Bonometti L."/>
            <person name="Westerberg I."/>
            <person name="Brannstrom I.O."/>
            <person name="Guillou S."/>
            <person name="Cros-Aarteil S."/>
            <person name="Calhoun S."/>
            <person name="Haridas S."/>
            <person name="Kuo A."/>
            <person name="Mondo S."/>
            <person name="Pangilinan J."/>
            <person name="Riley R."/>
            <person name="LaButti K."/>
            <person name="Andreopoulos B."/>
            <person name="Lipzen A."/>
            <person name="Chen C."/>
            <person name="Yan M."/>
            <person name="Daum C."/>
            <person name="Ng V."/>
            <person name="Clum A."/>
            <person name="Steindorff A."/>
            <person name="Ohm R.A."/>
            <person name="Martin F."/>
            <person name="Silar P."/>
            <person name="Natvig D.O."/>
            <person name="Lalanne C."/>
            <person name="Gautier V."/>
            <person name="Ament-Velasquez S.L."/>
            <person name="Kruys A."/>
            <person name="Hutchinson M.I."/>
            <person name="Powell A.J."/>
            <person name="Barry K."/>
            <person name="Miller A.N."/>
            <person name="Grigoriev I.V."/>
            <person name="Debuchy R."/>
            <person name="Gladieux P."/>
            <person name="Hiltunen Thoren M."/>
            <person name="Johannesson H."/>
        </authorList>
    </citation>
    <scope>NUCLEOTIDE SEQUENCE</scope>
    <source>
        <strain evidence="2">CBS 123565</strain>
    </source>
</reference>
<feature type="region of interest" description="Disordered" evidence="1">
    <location>
        <begin position="151"/>
        <end position="275"/>
    </location>
</feature>
<feature type="compositionally biased region" description="Low complexity" evidence="1">
    <location>
        <begin position="240"/>
        <end position="255"/>
    </location>
</feature>
<organism evidence="2 3">
    <name type="scientific">Trichocladium antarcticum</name>
    <dbReference type="NCBI Taxonomy" id="1450529"/>
    <lineage>
        <taxon>Eukaryota</taxon>
        <taxon>Fungi</taxon>
        <taxon>Dikarya</taxon>
        <taxon>Ascomycota</taxon>
        <taxon>Pezizomycotina</taxon>
        <taxon>Sordariomycetes</taxon>
        <taxon>Sordariomycetidae</taxon>
        <taxon>Sordariales</taxon>
        <taxon>Chaetomiaceae</taxon>
        <taxon>Trichocladium</taxon>
    </lineage>
</organism>
<dbReference type="AlphaFoldDB" id="A0AAN6UHY3"/>
<keyword evidence="3" id="KW-1185">Reference proteome</keyword>
<gene>
    <name evidence="2" type="ORF">BT67DRAFT_456908</name>
</gene>